<accession>A0A8J5T5B1</accession>
<protein>
    <submittedName>
        <fullName evidence="1">Uncharacterized protein</fullName>
    </submittedName>
</protein>
<proteinExistence type="predicted"/>
<keyword evidence="2" id="KW-1185">Reference proteome</keyword>
<organism evidence="1 2">
    <name type="scientific">Zizania palustris</name>
    <name type="common">Northern wild rice</name>
    <dbReference type="NCBI Taxonomy" id="103762"/>
    <lineage>
        <taxon>Eukaryota</taxon>
        <taxon>Viridiplantae</taxon>
        <taxon>Streptophyta</taxon>
        <taxon>Embryophyta</taxon>
        <taxon>Tracheophyta</taxon>
        <taxon>Spermatophyta</taxon>
        <taxon>Magnoliopsida</taxon>
        <taxon>Liliopsida</taxon>
        <taxon>Poales</taxon>
        <taxon>Poaceae</taxon>
        <taxon>BOP clade</taxon>
        <taxon>Oryzoideae</taxon>
        <taxon>Oryzeae</taxon>
        <taxon>Zizaniinae</taxon>
        <taxon>Zizania</taxon>
    </lineage>
</organism>
<dbReference type="AlphaFoldDB" id="A0A8J5T5B1"/>
<dbReference type="Proteomes" id="UP000729402">
    <property type="component" value="Unassembled WGS sequence"/>
</dbReference>
<comment type="caution">
    <text evidence="1">The sequence shown here is derived from an EMBL/GenBank/DDBJ whole genome shotgun (WGS) entry which is preliminary data.</text>
</comment>
<name>A0A8J5T5B1_ZIZPA</name>
<gene>
    <name evidence="1" type="ORF">GUJ93_ZPchr0006g42147</name>
</gene>
<evidence type="ECO:0000313" key="2">
    <source>
        <dbReference type="Proteomes" id="UP000729402"/>
    </source>
</evidence>
<evidence type="ECO:0000313" key="1">
    <source>
        <dbReference type="EMBL" id="KAG8074785.1"/>
    </source>
</evidence>
<sequence>MAVAGAELAIPVDGQDGFAAANGIDLLLAHIRDAAGDPAVEFEPPRRRRNTALGPVFHLQHYFSVPKVAVAQQHASAARQVATPPPLGCGGYAPDGPIDTAALALPFSVRMNW</sequence>
<dbReference type="EMBL" id="JAAALK010000283">
    <property type="protein sequence ID" value="KAG8074785.1"/>
    <property type="molecule type" value="Genomic_DNA"/>
</dbReference>
<reference evidence="1" key="2">
    <citation type="submission" date="2021-02" db="EMBL/GenBank/DDBJ databases">
        <authorList>
            <person name="Kimball J.A."/>
            <person name="Haas M.W."/>
            <person name="Macchietto M."/>
            <person name="Kono T."/>
            <person name="Duquette J."/>
            <person name="Shao M."/>
        </authorList>
    </citation>
    <scope>NUCLEOTIDE SEQUENCE</scope>
    <source>
        <tissue evidence="1">Fresh leaf tissue</tissue>
    </source>
</reference>
<reference evidence="1" key="1">
    <citation type="journal article" date="2021" name="bioRxiv">
        <title>Whole Genome Assembly and Annotation of Northern Wild Rice, Zizania palustris L., Supports a Whole Genome Duplication in the Zizania Genus.</title>
        <authorList>
            <person name="Haas M."/>
            <person name="Kono T."/>
            <person name="Macchietto M."/>
            <person name="Millas R."/>
            <person name="McGilp L."/>
            <person name="Shao M."/>
            <person name="Duquette J."/>
            <person name="Hirsch C.N."/>
            <person name="Kimball J."/>
        </authorList>
    </citation>
    <scope>NUCLEOTIDE SEQUENCE</scope>
    <source>
        <tissue evidence="1">Fresh leaf tissue</tissue>
    </source>
</reference>